<dbReference type="GO" id="GO:0015159">
    <property type="term" value="F:polysaccharide transmembrane transporter activity"/>
    <property type="evidence" value="ECO:0007669"/>
    <property type="project" value="InterPro"/>
</dbReference>
<sequence>MFLRTFRNFLGTTCLISVGIGAFYVERFVSEHGPQAVMEPVANVFRQLRPFGDAVESRFSDLRDKVMAQDAPVTGGGGNASPAASATDALAVDATRNPATKTAAIGTDPGPVDQTVAGMVADCMPDGGIADVVVLGDRLTLRVFEQSALAPLPAEQATTDRERVIFERLDLSGSYEIGPSGSVSLPAIGHVDIIGQRLDCAETLIGRTISERLRVNASVSAGFASRPPVLVSGVVRTPGAHAYAPGLTVERVLAQAGAIQQFDPPSPQQVATLSAREGELSMQDASLIIERARFDAVLDGDYELAKDDSKWTSVADALGTERVVFERALLMAQLDEQAEESSRINRRTADLESRIAAARESLEAAESQLVYLEEREAIRVDFLSRRLSNNANVDEATLRRMDMSRVVLDKRDALAALEGELHMVQHDRTLHDASHRLQIATFMVETSKARAAIAGELRTVRQQLDVGDDIPEQSFVVTIERPTLSGTAKFAASFDTVVRPGDLVAVKSADTRAVQREVPTAFTGLDQPETLITAAAQ</sequence>
<dbReference type="EMBL" id="FOTF01000038">
    <property type="protein sequence ID" value="SFL66215.1"/>
    <property type="molecule type" value="Genomic_DNA"/>
</dbReference>
<evidence type="ECO:0000313" key="2">
    <source>
        <dbReference type="EMBL" id="SFL66215.1"/>
    </source>
</evidence>
<dbReference type="PANTHER" id="PTHR33619:SF3">
    <property type="entry name" value="POLYSACCHARIDE EXPORT PROTEIN GFCE-RELATED"/>
    <property type="match status" value="1"/>
</dbReference>
<feature type="coiled-coil region" evidence="1">
    <location>
        <begin position="348"/>
        <end position="375"/>
    </location>
</feature>
<dbReference type="Proteomes" id="UP000199550">
    <property type="component" value="Unassembled WGS sequence"/>
</dbReference>
<keyword evidence="3" id="KW-1185">Reference proteome</keyword>
<proteinExistence type="predicted"/>
<dbReference type="AlphaFoldDB" id="A0A1I4JI19"/>
<gene>
    <name evidence="2" type="ORF">SAMN04488004_1387</name>
</gene>
<keyword evidence="1" id="KW-0175">Coiled coil</keyword>
<evidence type="ECO:0000313" key="3">
    <source>
        <dbReference type="Proteomes" id="UP000199550"/>
    </source>
</evidence>
<reference evidence="2 3" key="1">
    <citation type="submission" date="2016-10" db="EMBL/GenBank/DDBJ databases">
        <authorList>
            <person name="de Groot N.N."/>
        </authorList>
    </citation>
    <scope>NUCLEOTIDE SEQUENCE [LARGE SCALE GENOMIC DNA]</scope>
    <source>
        <strain evidence="2 3">DSM 16199</strain>
    </source>
</reference>
<name>A0A1I4JI19_9RHOB</name>
<protein>
    <submittedName>
        <fullName evidence="2">Protein involved in polysaccharide export, contains SLBB domain of the beta-grasp fold</fullName>
    </submittedName>
</protein>
<dbReference type="STRING" id="195913.SAMN04488004_1387"/>
<dbReference type="PANTHER" id="PTHR33619">
    <property type="entry name" value="POLYSACCHARIDE EXPORT PROTEIN GFCE-RELATED"/>
    <property type="match status" value="1"/>
</dbReference>
<organism evidence="2 3">
    <name type="scientific">Loktanella salsilacus</name>
    <dbReference type="NCBI Taxonomy" id="195913"/>
    <lineage>
        <taxon>Bacteria</taxon>
        <taxon>Pseudomonadati</taxon>
        <taxon>Pseudomonadota</taxon>
        <taxon>Alphaproteobacteria</taxon>
        <taxon>Rhodobacterales</taxon>
        <taxon>Roseobacteraceae</taxon>
        <taxon>Loktanella</taxon>
    </lineage>
</organism>
<dbReference type="InterPro" id="IPR049712">
    <property type="entry name" value="Poly_export"/>
</dbReference>
<accession>A0A1I4JI19</accession>
<evidence type="ECO:0000256" key="1">
    <source>
        <dbReference type="SAM" id="Coils"/>
    </source>
</evidence>